<name>A0A7W7U8R2_9ACTN</name>
<comment type="caution">
    <text evidence="2">The sequence shown here is derived from an EMBL/GenBank/DDBJ whole genome shotgun (WGS) entry which is preliminary data.</text>
</comment>
<dbReference type="EMBL" id="JACHJY010000016">
    <property type="protein sequence ID" value="MBB4986953.1"/>
    <property type="molecule type" value="Genomic_DNA"/>
</dbReference>
<feature type="non-terminal residue" evidence="2">
    <location>
        <position position="31"/>
    </location>
</feature>
<dbReference type="Proteomes" id="UP000582643">
    <property type="component" value="Unassembled WGS sequence"/>
</dbReference>
<evidence type="ECO:0000313" key="1">
    <source>
        <dbReference type="EMBL" id="MBB4986827.1"/>
    </source>
</evidence>
<evidence type="ECO:0000313" key="3">
    <source>
        <dbReference type="Proteomes" id="UP000582643"/>
    </source>
</evidence>
<organism evidence="2 3">
    <name type="scientific">Streptomyces nymphaeiformis</name>
    <dbReference type="NCBI Taxonomy" id="2663842"/>
    <lineage>
        <taxon>Bacteria</taxon>
        <taxon>Bacillati</taxon>
        <taxon>Actinomycetota</taxon>
        <taxon>Actinomycetes</taxon>
        <taxon>Kitasatosporales</taxon>
        <taxon>Streptomycetaceae</taxon>
        <taxon>Streptomyces</taxon>
    </lineage>
</organism>
<dbReference type="EMBL" id="JACHJY010000014">
    <property type="protein sequence ID" value="MBB4986827.1"/>
    <property type="molecule type" value="Genomic_DNA"/>
</dbReference>
<proteinExistence type="predicted"/>
<dbReference type="GO" id="GO:0016874">
    <property type="term" value="F:ligase activity"/>
    <property type="evidence" value="ECO:0007669"/>
    <property type="project" value="UniProtKB-KW"/>
</dbReference>
<dbReference type="AlphaFoldDB" id="A0A7W7U8R2"/>
<keyword evidence="2" id="KW-0436">Ligase</keyword>
<gene>
    <name evidence="1" type="ORF">GGE06_007798</name>
    <name evidence="2" type="ORF">GGE06_007925</name>
</gene>
<sequence>MEILTMGVEEEFILVDQATRAPVNRAPAVIR</sequence>
<keyword evidence="3" id="KW-1185">Reference proteome</keyword>
<reference evidence="2 3" key="1">
    <citation type="submission" date="2020-08" db="EMBL/GenBank/DDBJ databases">
        <title>Genomic Encyclopedia of Type Strains, Phase III (KMG-III): the genomes of soil and plant-associated and newly described type strains.</title>
        <authorList>
            <person name="Whitman W."/>
        </authorList>
    </citation>
    <scope>NUCLEOTIDE SEQUENCE [LARGE SCALE GENOMIC DNA]</scope>
    <source>
        <strain evidence="2 3">SFB5A</strain>
    </source>
</reference>
<protein>
    <submittedName>
        <fullName evidence="2">Gamma-glutamyl:cysteine ligase YbdK (ATP-grasp superfamily)</fullName>
    </submittedName>
</protein>
<accession>A0A7W7U8R2</accession>
<evidence type="ECO:0000313" key="2">
    <source>
        <dbReference type="EMBL" id="MBB4986953.1"/>
    </source>
</evidence>